<reference evidence="1" key="1">
    <citation type="submission" date="2022-01" db="EMBL/GenBank/DDBJ databases">
        <title>Genome sequnece data of strain Bradyrhizobium sp. nov.</title>
        <authorList>
            <person name="Zhang J."/>
        </authorList>
    </citation>
    <scope>NUCLEOTIDE SEQUENCE</scope>
    <source>
        <strain evidence="2">WYCCWR 12774</strain>
        <strain evidence="1">WYCCWR 13023</strain>
    </source>
</reference>
<evidence type="ECO:0000313" key="1">
    <source>
        <dbReference type="EMBL" id="MCG2632887.1"/>
    </source>
</evidence>
<evidence type="ECO:0000313" key="4">
    <source>
        <dbReference type="Proteomes" id="UP001139054"/>
    </source>
</evidence>
<organism evidence="1 4">
    <name type="scientific">Bradyrhizobium zhengyangense</name>
    <dbReference type="NCBI Taxonomy" id="2911009"/>
    <lineage>
        <taxon>Bacteria</taxon>
        <taxon>Pseudomonadati</taxon>
        <taxon>Pseudomonadota</taxon>
        <taxon>Alphaproteobacteria</taxon>
        <taxon>Hyphomicrobiales</taxon>
        <taxon>Nitrobacteraceae</taxon>
        <taxon>Bradyrhizobium</taxon>
    </lineage>
</organism>
<dbReference type="EMBL" id="JAKLUA010000031">
    <property type="protein sequence ID" value="MCG2673059.1"/>
    <property type="molecule type" value="Genomic_DNA"/>
</dbReference>
<evidence type="ECO:0000313" key="3">
    <source>
        <dbReference type="Proteomes" id="UP001139012"/>
    </source>
</evidence>
<evidence type="ECO:0000313" key="2">
    <source>
        <dbReference type="EMBL" id="MCG2673059.1"/>
    </source>
</evidence>
<comment type="caution">
    <text evidence="1">The sequence shown here is derived from an EMBL/GenBank/DDBJ whole genome shotgun (WGS) entry which is preliminary data.</text>
</comment>
<keyword evidence="3" id="KW-1185">Reference proteome</keyword>
<dbReference type="Proteomes" id="UP001139054">
    <property type="component" value="Unassembled WGS sequence"/>
</dbReference>
<dbReference type="RefSeq" id="WP_128929727.1">
    <property type="nucleotide sequence ID" value="NZ_JAKLTY010000051.1"/>
</dbReference>
<accession>A0A9X1REI8</accession>
<name>A0A9X1REI8_9BRAD</name>
<dbReference type="EMBL" id="JAKLTY010000051">
    <property type="protein sequence ID" value="MCG2632887.1"/>
    <property type="molecule type" value="Genomic_DNA"/>
</dbReference>
<dbReference type="GeneID" id="39480658"/>
<gene>
    <name evidence="2" type="ORF">L6637_39780</name>
    <name evidence="1" type="ORF">L6654_40585</name>
</gene>
<sequence>MRGWRRHGHDTPLLWIVSPSTIELYNGFGRPLAQGDAEANRLHTFKIIASELTALDELAGRLAMESGQFWLRNDSINRKNTVDQRLLSDLSALERDLVADDLERGIAQGLIGRVIFTQYLVDRGIVDKRKLKKHCGEDTLPDALRNTTSSHALFAWLRATFNGDMFPASMPMSRLRHKHFVRLRTFSKPLTRRLGSIRYFHTASISSPLS</sequence>
<protein>
    <submittedName>
        <fullName evidence="1">Uncharacterized protein</fullName>
    </submittedName>
</protein>
<dbReference type="AlphaFoldDB" id="A0A9X1REI8"/>
<dbReference type="Proteomes" id="UP001139012">
    <property type="component" value="Unassembled WGS sequence"/>
</dbReference>
<proteinExistence type="predicted"/>